<name>A0ABR1YQ87_9PEZI</name>
<organism evidence="1 2">
    <name type="scientific">Phyllosticta capitalensis</name>
    <dbReference type="NCBI Taxonomy" id="121624"/>
    <lineage>
        <taxon>Eukaryota</taxon>
        <taxon>Fungi</taxon>
        <taxon>Dikarya</taxon>
        <taxon>Ascomycota</taxon>
        <taxon>Pezizomycotina</taxon>
        <taxon>Dothideomycetes</taxon>
        <taxon>Dothideomycetes incertae sedis</taxon>
        <taxon>Botryosphaeriales</taxon>
        <taxon>Phyllostictaceae</taxon>
        <taxon>Phyllosticta</taxon>
    </lineage>
</organism>
<evidence type="ECO:0000313" key="1">
    <source>
        <dbReference type="EMBL" id="KAK8235610.1"/>
    </source>
</evidence>
<dbReference type="Proteomes" id="UP001492380">
    <property type="component" value="Unassembled WGS sequence"/>
</dbReference>
<dbReference type="EMBL" id="JBBWRZ010000005">
    <property type="protein sequence ID" value="KAK8235610.1"/>
    <property type="molecule type" value="Genomic_DNA"/>
</dbReference>
<gene>
    <name evidence="1" type="ORF">HDK90DRAFT_251527</name>
</gene>
<protein>
    <recommendedName>
        <fullName evidence="3">Secreted protein</fullName>
    </recommendedName>
</protein>
<sequence length="106" mass="12092">MMRVRMCFLYGPLGGVSVGNTWALRPSETIFWPYETGEARVRIEFENKTFMLRFGIHQCRWRRGLLRTCARVLSLVLSRVCALAEQAALSHSVATFCELFDVAVCS</sequence>
<reference evidence="1 2" key="1">
    <citation type="submission" date="2024-04" db="EMBL/GenBank/DDBJ databases">
        <title>Phyllosticta paracitricarpa is synonymous to the EU quarantine fungus P. citricarpa based on phylogenomic analyses.</title>
        <authorList>
            <consortium name="Lawrence Berkeley National Laboratory"/>
            <person name="Van Ingen-Buijs V.A."/>
            <person name="Van Westerhoven A.C."/>
            <person name="Haridas S."/>
            <person name="Skiadas P."/>
            <person name="Martin F."/>
            <person name="Groenewald J.Z."/>
            <person name="Crous P.W."/>
            <person name="Seidl M.F."/>
        </authorList>
    </citation>
    <scope>NUCLEOTIDE SEQUENCE [LARGE SCALE GENOMIC DNA]</scope>
    <source>
        <strain evidence="1 2">CBS 123374</strain>
    </source>
</reference>
<proteinExistence type="predicted"/>
<evidence type="ECO:0000313" key="2">
    <source>
        <dbReference type="Proteomes" id="UP001492380"/>
    </source>
</evidence>
<accession>A0ABR1YQ87</accession>
<evidence type="ECO:0008006" key="3">
    <source>
        <dbReference type="Google" id="ProtNLM"/>
    </source>
</evidence>
<keyword evidence="2" id="KW-1185">Reference proteome</keyword>
<comment type="caution">
    <text evidence="1">The sequence shown here is derived from an EMBL/GenBank/DDBJ whole genome shotgun (WGS) entry which is preliminary data.</text>
</comment>